<dbReference type="InterPro" id="IPR036514">
    <property type="entry name" value="SGNH_hydro_sf"/>
</dbReference>
<feature type="signal peptide" evidence="2">
    <location>
        <begin position="1"/>
        <end position="24"/>
    </location>
</feature>
<dbReference type="PANTHER" id="PTHR11852">
    <property type="entry name" value="PLATELET-ACTIVATING FACTOR ACETYLHYDROLASE"/>
    <property type="match status" value="1"/>
</dbReference>
<accession>A0A6M8HQ88</accession>
<comment type="similarity">
    <text evidence="1">Belongs to the 'GDSL' lipolytic enzyme family. Platelet-activating factor acetylhydrolase IB beta/gamma subunits subfamily.</text>
</comment>
<evidence type="ECO:0000259" key="3">
    <source>
        <dbReference type="Pfam" id="PF13472"/>
    </source>
</evidence>
<dbReference type="InterPro" id="IPR013830">
    <property type="entry name" value="SGNH_hydro"/>
</dbReference>
<keyword evidence="2" id="KW-0732">Signal</keyword>
<dbReference type="EMBL" id="CP053708">
    <property type="protein sequence ID" value="QKE90450.1"/>
    <property type="molecule type" value="Genomic_DNA"/>
</dbReference>
<sequence>MLPMKMIAAAVAVTLLCAAGRPNIAVMPVSRMDQAWWRARFQEKQAELKRGPVDLLWIGDSITQNWERTGPEPWRNFEPIWQRFYGDRHAVNLGFKGDSTCHLLWRLEHGELDGISPRGVVLLIGANNFGHVHTDAEETFAGIQAVLAEIHRRLPATHILLLGVLPSIRSSWVTENTTRLNNELRQFASSGPSYLTYVDVGGLFRHDGVVDAGRFLDPHLTPPDPPLHPSAQTQQQIAATIEPYVARMLGDHPHS</sequence>
<proteinExistence type="inferred from homology"/>
<dbReference type="SUPFAM" id="SSF52266">
    <property type="entry name" value="SGNH hydrolase"/>
    <property type="match status" value="1"/>
</dbReference>
<dbReference type="Proteomes" id="UP000500767">
    <property type="component" value="Chromosome"/>
</dbReference>
<evidence type="ECO:0000313" key="4">
    <source>
        <dbReference type="EMBL" id="QKE90450.1"/>
    </source>
</evidence>
<dbReference type="GO" id="GO:0016788">
    <property type="term" value="F:hydrolase activity, acting on ester bonds"/>
    <property type="evidence" value="ECO:0007669"/>
    <property type="project" value="UniProtKB-ARBA"/>
</dbReference>
<evidence type="ECO:0000256" key="1">
    <source>
        <dbReference type="ARBA" id="ARBA00038184"/>
    </source>
</evidence>
<dbReference type="KEGG" id="lck:HN018_10755"/>
<dbReference type="AlphaFoldDB" id="A0A6M8HQ88"/>
<dbReference type="Gene3D" id="3.40.50.1110">
    <property type="entry name" value="SGNH hydrolase"/>
    <property type="match status" value="1"/>
</dbReference>
<keyword evidence="4" id="KW-0378">Hydrolase</keyword>
<evidence type="ECO:0000256" key="2">
    <source>
        <dbReference type="SAM" id="SignalP"/>
    </source>
</evidence>
<name>A0A6M8HQ88_9PROT</name>
<reference evidence="4 5" key="1">
    <citation type="journal article" date="2014" name="World J. Microbiol. Biotechnol.">
        <title>Biodiversity and physiological characteristics of Antarctic and Arctic lichens-associated bacteria.</title>
        <authorList>
            <person name="Lee Y.M."/>
            <person name="Kim E.H."/>
            <person name="Lee H.K."/>
            <person name="Hong S.G."/>
        </authorList>
    </citation>
    <scope>NUCLEOTIDE SEQUENCE [LARGE SCALE GENOMIC DNA]</scope>
    <source>
        <strain evidence="4 5">PAMC 26569</strain>
    </source>
</reference>
<keyword evidence="5" id="KW-1185">Reference proteome</keyword>
<organism evidence="4 5">
    <name type="scientific">Lichenicola cladoniae</name>
    <dbReference type="NCBI Taxonomy" id="1484109"/>
    <lineage>
        <taxon>Bacteria</taxon>
        <taxon>Pseudomonadati</taxon>
        <taxon>Pseudomonadota</taxon>
        <taxon>Alphaproteobacteria</taxon>
        <taxon>Acetobacterales</taxon>
        <taxon>Acetobacteraceae</taxon>
        <taxon>Lichenicola</taxon>
    </lineage>
</organism>
<dbReference type="Pfam" id="PF13472">
    <property type="entry name" value="Lipase_GDSL_2"/>
    <property type="match status" value="1"/>
</dbReference>
<dbReference type="PANTHER" id="PTHR11852:SF0">
    <property type="entry name" value="PLATELET-ACTIVATING FACTOR ACETYLHYDROLASE IB SUBUNIT BETA HOMOLOG"/>
    <property type="match status" value="1"/>
</dbReference>
<protein>
    <submittedName>
        <fullName evidence="4">Acetylhydrolase</fullName>
    </submittedName>
</protein>
<evidence type="ECO:0000313" key="5">
    <source>
        <dbReference type="Proteomes" id="UP000500767"/>
    </source>
</evidence>
<feature type="chain" id="PRO_5027076326" evidence="2">
    <location>
        <begin position="25"/>
        <end position="255"/>
    </location>
</feature>
<feature type="domain" description="SGNH hydrolase-type esterase" evidence="3">
    <location>
        <begin position="58"/>
        <end position="235"/>
    </location>
</feature>
<gene>
    <name evidence="4" type="ORF">HN018_10755</name>
</gene>